<evidence type="ECO:0000313" key="1">
    <source>
        <dbReference type="EMBL" id="SUZ90674.1"/>
    </source>
</evidence>
<accession>A0A381RHD7</accession>
<sequence>MKGGSGSGGPTHILSNDFGLEASQPHKELLKLSTKLASFVGARRSPLCQHYPSGGYIAWHHNANIPGRNIIFSWSETGDGIFKVYGDSKKIEEYQDSAGWNIKSMKITSHLDHVEEKKEYAWHCAGTDCNRFSIGFMMNNDFHEDVEFCNEVLKEDIGLVH</sequence>
<proteinExistence type="predicted"/>
<dbReference type="EMBL" id="UINC01001914">
    <property type="protein sequence ID" value="SUZ90674.1"/>
    <property type="molecule type" value="Genomic_DNA"/>
</dbReference>
<reference evidence="1" key="1">
    <citation type="submission" date="2018-05" db="EMBL/GenBank/DDBJ databases">
        <authorList>
            <person name="Lanie J.A."/>
            <person name="Ng W.-L."/>
            <person name="Kazmierczak K.M."/>
            <person name="Andrzejewski T.M."/>
            <person name="Davidsen T.M."/>
            <person name="Wayne K.J."/>
            <person name="Tettelin H."/>
            <person name="Glass J.I."/>
            <person name="Rusch D."/>
            <person name="Podicherti R."/>
            <person name="Tsui H.-C.T."/>
            <person name="Winkler M.E."/>
        </authorList>
    </citation>
    <scope>NUCLEOTIDE SEQUENCE</scope>
</reference>
<organism evidence="1">
    <name type="scientific">marine metagenome</name>
    <dbReference type="NCBI Taxonomy" id="408172"/>
    <lineage>
        <taxon>unclassified sequences</taxon>
        <taxon>metagenomes</taxon>
        <taxon>ecological metagenomes</taxon>
    </lineage>
</organism>
<dbReference type="AlphaFoldDB" id="A0A381RHD7"/>
<name>A0A381RHD7_9ZZZZ</name>
<feature type="non-terminal residue" evidence="1">
    <location>
        <position position="161"/>
    </location>
</feature>
<gene>
    <name evidence="1" type="ORF">METZ01_LOCUS43528</name>
</gene>
<feature type="non-terminal residue" evidence="1">
    <location>
        <position position="1"/>
    </location>
</feature>
<protein>
    <submittedName>
        <fullName evidence="1">Uncharacterized protein</fullName>
    </submittedName>
</protein>